<dbReference type="EMBL" id="RYYR01000030">
    <property type="protein sequence ID" value="RUL48712.1"/>
    <property type="molecule type" value="Genomic_DNA"/>
</dbReference>
<dbReference type="InterPro" id="IPR033909">
    <property type="entry name" value="RNR_small"/>
</dbReference>
<accession>A0A3S0PMP0</accession>
<dbReference type="InterPro" id="IPR026494">
    <property type="entry name" value="RNR_NrdF-like"/>
</dbReference>
<dbReference type="InterPro" id="IPR000358">
    <property type="entry name" value="RNR_small_fam"/>
</dbReference>
<evidence type="ECO:0000313" key="12">
    <source>
        <dbReference type="Proteomes" id="UP000287910"/>
    </source>
</evidence>
<dbReference type="CDD" id="cd01049">
    <property type="entry name" value="RNRR2"/>
    <property type="match status" value="1"/>
</dbReference>
<evidence type="ECO:0000256" key="4">
    <source>
        <dbReference type="ARBA" id="ARBA00023002"/>
    </source>
</evidence>
<reference evidence="11 12" key="1">
    <citation type="submission" date="2018-12" db="EMBL/GenBank/DDBJ databases">
        <title>Lysinibacillus antri sp. nov., isolated from a cave soil.</title>
        <authorList>
            <person name="Narsing Rao M.P."/>
            <person name="Zhang H."/>
            <person name="Dong Z.-Y."/>
            <person name="Niu X.-K."/>
            <person name="Zhang K."/>
            <person name="Fang B.-Z."/>
            <person name="Kang Y.-Q."/>
            <person name="Xiao M."/>
            <person name="Li W.-J."/>
        </authorList>
    </citation>
    <scope>NUCLEOTIDE SEQUENCE [LARGE SCALE GENOMIC DNA]</scope>
    <source>
        <strain evidence="11 12">SYSU K30002</strain>
    </source>
</reference>
<keyword evidence="5 8" id="KW-0408">Iron</keyword>
<gene>
    <name evidence="11" type="primary">nrdF</name>
    <name evidence="11" type="ORF">EK386_16655</name>
</gene>
<keyword evidence="12" id="KW-1185">Reference proteome</keyword>
<keyword evidence="4 8" id="KW-0560">Oxidoreductase</keyword>
<organism evidence="11 12">
    <name type="scientific">Lysinibacillus antri</name>
    <dbReference type="NCBI Taxonomy" id="2498145"/>
    <lineage>
        <taxon>Bacteria</taxon>
        <taxon>Bacillati</taxon>
        <taxon>Bacillota</taxon>
        <taxon>Bacilli</taxon>
        <taxon>Bacillales</taxon>
        <taxon>Bacillaceae</taxon>
        <taxon>Lysinibacillus</taxon>
    </lineage>
</organism>
<evidence type="ECO:0000256" key="8">
    <source>
        <dbReference type="PIRNR" id="PIRNR000355"/>
    </source>
</evidence>
<sequence>MFNLEKTYEAINWNRPTSDLANVFWEQQWKQIWFPEEIAVSKDLKQWKDFEHQDTYKKVFGGLTLLDTVQTNIGMNEIAKFTPDLQEKAVLTVFGAFEAIHAKSYSYIFTTLCTNEEIDGIFEWVKKNEFLQYKANKIGEVYSSIKEDDPETLWKAMFASVMLESFLFYSGFFYPLYLGGQGTLRNSSEVISLILRDEAIHGVAVGFFAQNLFKNFSTEKQDELKVWGYELLLDLYQNEMKYTDDLYAETGLSPEVKAYIRYNANKALMNLGLDMMFPEEEINPIVMNGIRNEGSTHDFFSTKGSSYSLAKVAPITDETFKFNF</sequence>
<feature type="binding site" evidence="10">
    <location>
        <position position="98"/>
    </location>
    <ligand>
        <name>Fe cation</name>
        <dbReference type="ChEBI" id="CHEBI:24875"/>
        <label>2</label>
    </ligand>
</feature>
<evidence type="ECO:0000256" key="2">
    <source>
        <dbReference type="ARBA" id="ARBA00011209"/>
    </source>
</evidence>
<feature type="binding site" evidence="10">
    <location>
        <position position="198"/>
    </location>
    <ligand>
        <name>Fe cation</name>
        <dbReference type="ChEBI" id="CHEBI:24875"/>
        <label>2</label>
    </ligand>
</feature>
<dbReference type="UniPathway" id="UPA00326"/>
<dbReference type="NCBIfam" id="NF007183">
    <property type="entry name" value="PRK09614.1-2"/>
    <property type="match status" value="1"/>
</dbReference>
<evidence type="ECO:0000256" key="10">
    <source>
        <dbReference type="PIRSR" id="PIRSR000355-2"/>
    </source>
</evidence>
<dbReference type="PANTHER" id="PTHR23409:SF18">
    <property type="entry name" value="RIBONUCLEOSIDE-DIPHOSPHATE REDUCTASE SUBUNIT M2"/>
    <property type="match status" value="1"/>
</dbReference>
<feature type="binding site" evidence="10">
    <location>
        <position position="164"/>
    </location>
    <ligand>
        <name>Fe cation</name>
        <dbReference type="ChEBI" id="CHEBI:24875"/>
        <label>2</label>
    </ligand>
</feature>
<dbReference type="Pfam" id="PF00268">
    <property type="entry name" value="Ribonuc_red_sm"/>
    <property type="match status" value="1"/>
</dbReference>
<comment type="similarity">
    <text evidence="1 8">Belongs to the ribonucleoside diphosphate reductase small chain family.</text>
</comment>
<keyword evidence="6 8" id="KW-0215">Deoxyribonucleotide synthesis</keyword>
<evidence type="ECO:0000256" key="3">
    <source>
        <dbReference type="ARBA" id="ARBA00022723"/>
    </source>
</evidence>
<dbReference type="InterPro" id="IPR009078">
    <property type="entry name" value="Ferritin-like_SF"/>
</dbReference>
<dbReference type="PIRSF" id="PIRSF000355">
    <property type="entry name" value="NrdB"/>
    <property type="match status" value="1"/>
</dbReference>
<comment type="cofactor">
    <cofactor evidence="8 10">
        <name>Fe cation</name>
        <dbReference type="ChEBI" id="CHEBI:24875"/>
    </cofactor>
    <text evidence="8 10">Binds 2 iron ions per subunit.</text>
</comment>
<protein>
    <recommendedName>
        <fullName evidence="8">Ribonucleoside-diphosphate reductase subunit beta</fullName>
        <ecNumber evidence="8">1.17.4.1</ecNumber>
    </recommendedName>
</protein>
<evidence type="ECO:0000256" key="6">
    <source>
        <dbReference type="ARBA" id="ARBA00023116"/>
    </source>
</evidence>
<dbReference type="Gene3D" id="1.10.620.20">
    <property type="entry name" value="Ribonucleotide Reductase, subunit A"/>
    <property type="match status" value="1"/>
</dbReference>
<dbReference type="GO" id="GO:0005971">
    <property type="term" value="C:ribonucleoside-diphosphate reductase complex"/>
    <property type="evidence" value="ECO:0007669"/>
    <property type="project" value="InterPro"/>
</dbReference>
<dbReference type="SUPFAM" id="SSF47240">
    <property type="entry name" value="Ferritin-like"/>
    <property type="match status" value="1"/>
</dbReference>
<proteinExistence type="inferred from homology"/>
<comment type="caution">
    <text evidence="11">The sequence shown here is derived from an EMBL/GenBank/DDBJ whole genome shotgun (WGS) entry which is preliminary data.</text>
</comment>
<evidence type="ECO:0000313" key="11">
    <source>
        <dbReference type="EMBL" id="RUL48712.1"/>
    </source>
</evidence>
<evidence type="ECO:0000256" key="1">
    <source>
        <dbReference type="ARBA" id="ARBA00009303"/>
    </source>
</evidence>
<dbReference type="Proteomes" id="UP000287910">
    <property type="component" value="Unassembled WGS sequence"/>
</dbReference>
<evidence type="ECO:0000256" key="5">
    <source>
        <dbReference type="ARBA" id="ARBA00023004"/>
    </source>
</evidence>
<dbReference type="EC" id="1.17.4.1" evidence="8"/>
<dbReference type="GO" id="GO:0046872">
    <property type="term" value="F:metal ion binding"/>
    <property type="evidence" value="ECO:0007669"/>
    <property type="project" value="UniProtKB-KW"/>
</dbReference>
<feature type="binding site" evidence="10">
    <location>
        <position position="201"/>
    </location>
    <ligand>
        <name>Fe cation</name>
        <dbReference type="ChEBI" id="CHEBI:24875"/>
        <label>2</label>
    </ligand>
</feature>
<dbReference type="GO" id="GO:0009263">
    <property type="term" value="P:deoxyribonucleotide biosynthetic process"/>
    <property type="evidence" value="ECO:0007669"/>
    <property type="project" value="UniProtKB-KW"/>
</dbReference>
<keyword evidence="3 8" id="KW-0479">Metal-binding</keyword>
<feature type="binding site" evidence="10">
    <location>
        <position position="67"/>
    </location>
    <ligand>
        <name>Fe cation</name>
        <dbReference type="ChEBI" id="CHEBI:24875"/>
        <label>1</label>
    </ligand>
</feature>
<comment type="catalytic activity">
    <reaction evidence="7 8">
        <text>a 2'-deoxyribonucleoside 5'-diphosphate + [thioredoxin]-disulfide + H2O = a ribonucleoside 5'-diphosphate + [thioredoxin]-dithiol</text>
        <dbReference type="Rhea" id="RHEA:23252"/>
        <dbReference type="Rhea" id="RHEA-COMP:10698"/>
        <dbReference type="Rhea" id="RHEA-COMP:10700"/>
        <dbReference type="ChEBI" id="CHEBI:15377"/>
        <dbReference type="ChEBI" id="CHEBI:29950"/>
        <dbReference type="ChEBI" id="CHEBI:50058"/>
        <dbReference type="ChEBI" id="CHEBI:57930"/>
        <dbReference type="ChEBI" id="CHEBI:73316"/>
        <dbReference type="EC" id="1.17.4.1"/>
    </reaction>
</comment>
<comment type="subunit">
    <text evidence="2">Tetramer of two alpha and two beta subunits.</text>
</comment>
<evidence type="ECO:0000256" key="9">
    <source>
        <dbReference type="PIRSR" id="PIRSR000355-1"/>
    </source>
</evidence>
<dbReference type="NCBIfam" id="TIGR04171">
    <property type="entry name" value="RNR_1b_NrdF"/>
    <property type="match status" value="1"/>
</dbReference>
<dbReference type="GO" id="GO:0004748">
    <property type="term" value="F:ribonucleoside-diphosphate reductase activity, thioredoxin disulfide as acceptor"/>
    <property type="evidence" value="ECO:0007669"/>
    <property type="project" value="UniProtKB-EC"/>
</dbReference>
<comment type="function">
    <text evidence="8">Provides the precursors necessary for DNA synthesis. Catalyzes the biosynthesis of deoxyribonucleotides from the corresponding ribonucleotides.</text>
</comment>
<dbReference type="PANTHER" id="PTHR23409">
    <property type="entry name" value="RIBONUCLEOSIDE-DIPHOSPHATE REDUCTASE SMALL CHAIN"/>
    <property type="match status" value="1"/>
</dbReference>
<feature type="active site" evidence="9">
    <location>
        <position position="105"/>
    </location>
</feature>
<dbReference type="AlphaFoldDB" id="A0A3S0PMP0"/>
<evidence type="ECO:0000256" key="7">
    <source>
        <dbReference type="ARBA" id="ARBA00047754"/>
    </source>
</evidence>
<feature type="binding site" evidence="10">
    <location>
        <position position="101"/>
    </location>
    <ligand>
        <name>Fe cation</name>
        <dbReference type="ChEBI" id="CHEBI:24875"/>
        <label>1</label>
    </ligand>
</feature>
<dbReference type="RefSeq" id="WP_126660309.1">
    <property type="nucleotide sequence ID" value="NZ_RYYR01000030.1"/>
</dbReference>
<dbReference type="InterPro" id="IPR012348">
    <property type="entry name" value="RNR-like"/>
</dbReference>
<name>A0A3S0PMP0_9BACI</name>